<name>A0A1H2UV50_ACIFE</name>
<dbReference type="InterPro" id="IPR050909">
    <property type="entry name" value="Bact_Autotransporter_VF"/>
</dbReference>
<feature type="region of interest" description="Disordered" evidence="4">
    <location>
        <begin position="2046"/>
        <end position="2085"/>
    </location>
</feature>
<comment type="caution">
    <text evidence="7">The sequence shown here is derived from an EMBL/GenBank/DDBJ whole genome shotgun (WGS) entry which is preliminary data.</text>
</comment>
<reference evidence="7 8" key="1">
    <citation type="submission" date="2016-10" db="EMBL/GenBank/DDBJ databases">
        <authorList>
            <person name="Varghese N."/>
            <person name="Submissions S."/>
        </authorList>
    </citation>
    <scope>NUCLEOTIDE SEQUENCE [LARGE SCALE GENOMIC DNA]</scope>
    <source>
        <strain evidence="7 8">WCC6</strain>
    </source>
</reference>
<keyword evidence="3 5" id="KW-0732">Signal</keyword>
<dbReference type="SMART" id="SM00912">
    <property type="entry name" value="Haemagg_act"/>
    <property type="match status" value="1"/>
</dbReference>
<evidence type="ECO:0000256" key="3">
    <source>
        <dbReference type="ARBA" id="ARBA00022729"/>
    </source>
</evidence>
<evidence type="ECO:0000313" key="7">
    <source>
        <dbReference type="EMBL" id="SDW60017.1"/>
    </source>
</evidence>
<dbReference type="PANTHER" id="PTHR12338">
    <property type="entry name" value="AUTOTRANSPORTER"/>
    <property type="match status" value="1"/>
</dbReference>
<feature type="compositionally biased region" description="Polar residues" evidence="4">
    <location>
        <begin position="1083"/>
        <end position="1095"/>
    </location>
</feature>
<dbReference type="GO" id="GO:0005576">
    <property type="term" value="C:extracellular region"/>
    <property type="evidence" value="ECO:0007669"/>
    <property type="project" value="UniProtKB-SubCell"/>
</dbReference>
<dbReference type="PANTHER" id="PTHR12338:SF8">
    <property type="entry name" value="HEME_HEMOPEXIN-BINDING PROTEIN"/>
    <property type="match status" value="1"/>
</dbReference>
<dbReference type="NCBIfam" id="TIGR01901">
    <property type="entry name" value="adhes_NPXG"/>
    <property type="match status" value="1"/>
</dbReference>
<sequence>MDNHLKYSRKWKNSLTAGVLLALALGGTGYAMPAGGQIQSGQGAIAQNGKTMTVTQNSGKMAVDWTQFNIARDEAVKFAQPGRDAVALNRVTGAQKSVIDGALSANGNLLLVNPNGVVFGKTATVEVGSLVASTAQLNDTFMKSFAGSTANRNLTIGDGNTSAILNEGTIKAQGGLVALHAAQVENTGTISNPGGTVALVAARQLTLSPDGDGKLNYAVDGELARAKALNSGRIQADGGYVVMTAKSAQDVLGTVVNNTGTLEARTLRKDEKGQILLDGGKSGQVEVSGTLDASGMEDGQSAGSIKVIGQKTIVHDDTNLIAKGDVDGGKIETSGDVLNLGDGLTIDASGVKGKHGEWLLDPLEVLIQDEQPIQAAGDQSLPTVNGGKETQITYNDPPSATQNADATYSSTTWIKTSKITDILNAGTDVTIQAASTSQAASITVNSAIKPKVKGDGEATLTLEAQRNITINKEIAADKEGGKLNVKLNSDTDGDGVGAVIINADISTNGGFFTSGSGGTVTIKVPNGTANGAYADTGLEGKANIAGHTVGTYFGYVVPEGKSAIDLSGEQNNRKITTNGGAITLDGEVAIGLNGGVLTLDTSKKDGTPGGNVNITGIVNSGNSYDTYIYGTEKWNQLVEKLVQEYLDHNSVPSYRFVGINYTKKNADGTYSYTTEAKSFEQGESHYAFHELKPGDVNGTNWTYKDSESTLDTQHTRWYATTTAGTGYNSFIMEGTTPETSQMSINEWLIYYRRTEPENYAVKYANGNTNAKTNLVTYDTIKNDATKMETLKSDISALIAHNWFASEKLAQSGTGANPGDSYLATITTALENSLSTPNSQKTLWVGGMGSGVRNKTNDKNTNPYSQYPADPSHQDGFYWVTGPEGLVTNENRTKGTKFWDTSKSYWNKDLKKSNYGEQVYGYTKWSSWSGGGQPDNSAPFLTVGYGNNNAWDDAAIDGGTTVGFVQETNLYNSSLNIKTDGGKVTLQGDLGKSVGLDTVKIDAGSGSVTTGNTTNTATKYNHGTIYADHGVYINGGEVTVGGEIHSGGTNVEATRNADASFKEYLDNVTIQSSGNLTVHGIEANASTDSDGNSTSRTDGEGGKIKLTSTGTEGTITLGDGVDYNGKNTNGGVLKASSTANDAVVIDAQGKKSKFVNETSSPKAIDTQGKWKIYSASPEQNTFGKNLNSGKDAQWTSGSTKFTANGSDENKFIFQTTPTITLYVEDKVKTYGDDVTDQLQGYMMNREEFTGVDGKLHNVNEFTDAFQEKEYTNYISVPEGQSIIVTSVGENGADGAVGTATRTGGNHTATEKSGADGKNAVYDLNVNLNGATAKDGYVLKSENATLEILKRKASITGQGKQTYGDTDGTIKGWKDTQTNIAKGNTVTYDTSVKSGSKYTDNQKGRNTADFGTYENSVSFDSLKIKDANGNEVNIADNYDLTTTGTIDVAKAKLIVNTDGKTTTYGTVDESYTSRLDDSTKALNGDDADQLLSDLKLTYKTDAYQDSNGDGTYDRTNHVKYTSDGKEYDSYELDVANTKELKNYDVMVNNSTVTLERAQATVDTDKVTTDYGTVNTSYTSHFKDAVNGDDAAKLLADLNLTYATQAYTDDTHTNNVQEGGYKLDVAKTADLGDYDVTVNPSNVTLDKATLVIDTTGGSKDYGDVTGVKADLDKSASFHVKDSDKKTVNGDDADKIRDALNISVKSDALVDNGTRTNDVKDGGYEIKADYTSELQNYKVETGTVGREQLNRVDLYVDSNDLTKFYGDAQGVLDGLDSKKRNTLTGLVNGDEKKEDSIRTDIGIKNSSPAVYTKDGKSYTKDVGDYEIQTALTHQTITNYNVKTRNAGKVTLTLVAITVDNEMIQTYGSADRSFKEIATPPLVNGDTISTAGLTMAPKAGGKYETNKGNRTTADYGFYEDDLTFSGGGIVHADGTTDASKNYKVTIKGDIIVNKADLTVNTKDVTTPFGTVKFTTSGVQGLTNGDEKNVSDLKFNYGSYGNAYLDNNSYTNAPGRYEFTTETTNQYLDFLNNYNILGGDAAVTITPVDKPVKPDITPEKPNPVPEGKGEVEEPSMDDFRGEEEHRDGGRTWYREKKSIPFFKVLDGKVTNYGTFDVESMPEKVEITPSGMRLPEPDQPETQHREYTTTLTLPGGDGSYRLVYNGVSFNIHAVDTAARQLLEAGDPKKNEELSEAALHTGFQKMGLGLEDLKAVYVRFN</sequence>
<feature type="region of interest" description="Disordered" evidence="4">
    <location>
        <begin position="1081"/>
        <end position="1110"/>
    </location>
</feature>
<feature type="compositionally biased region" description="Basic and acidic residues" evidence="4">
    <location>
        <begin position="2061"/>
        <end position="2085"/>
    </location>
</feature>
<dbReference type="SUPFAM" id="SSF51126">
    <property type="entry name" value="Pectin lyase-like"/>
    <property type="match status" value="1"/>
</dbReference>
<accession>A0A1H2UV50</accession>
<dbReference type="InterPro" id="IPR011050">
    <property type="entry name" value="Pectin_lyase_fold/virulence"/>
</dbReference>
<gene>
    <name evidence="7" type="ORF">SAMN05216495_10348</name>
</gene>
<evidence type="ECO:0000259" key="6">
    <source>
        <dbReference type="SMART" id="SM00912"/>
    </source>
</evidence>
<dbReference type="Gene3D" id="2.160.20.10">
    <property type="entry name" value="Single-stranded right-handed beta-helix, Pectin lyase-like"/>
    <property type="match status" value="1"/>
</dbReference>
<evidence type="ECO:0000313" key="8">
    <source>
        <dbReference type="Proteomes" id="UP000182379"/>
    </source>
</evidence>
<organism evidence="7 8">
    <name type="scientific">Acidaminococcus fermentans</name>
    <dbReference type="NCBI Taxonomy" id="905"/>
    <lineage>
        <taxon>Bacteria</taxon>
        <taxon>Bacillati</taxon>
        <taxon>Bacillota</taxon>
        <taxon>Negativicutes</taxon>
        <taxon>Acidaminococcales</taxon>
        <taxon>Acidaminococcaceae</taxon>
        <taxon>Acidaminococcus</taxon>
    </lineage>
</organism>
<evidence type="ECO:0000256" key="5">
    <source>
        <dbReference type="SAM" id="SignalP"/>
    </source>
</evidence>
<evidence type="ECO:0000256" key="1">
    <source>
        <dbReference type="ARBA" id="ARBA00004613"/>
    </source>
</evidence>
<proteinExistence type="predicted"/>
<comment type="subcellular location">
    <subcellularLocation>
        <location evidence="1">Secreted</location>
    </subcellularLocation>
</comment>
<evidence type="ECO:0000256" key="4">
    <source>
        <dbReference type="SAM" id="MobiDB-lite"/>
    </source>
</evidence>
<feature type="chain" id="PRO_5038815848" evidence="5">
    <location>
        <begin position="34"/>
        <end position="2213"/>
    </location>
</feature>
<dbReference type="EMBL" id="FNOP01000003">
    <property type="protein sequence ID" value="SDW60017.1"/>
    <property type="molecule type" value="Genomic_DNA"/>
</dbReference>
<dbReference type="InterPro" id="IPR012334">
    <property type="entry name" value="Pectin_lyas_fold"/>
</dbReference>
<keyword evidence="2" id="KW-0964">Secreted</keyword>
<dbReference type="InterPro" id="IPR008638">
    <property type="entry name" value="FhaB/CdiA-like_TPS"/>
</dbReference>
<dbReference type="Pfam" id="PF05860">
    <property type="entry name" value="TPS"/>
    <property type="match status" value="1"/>
</dbReference>
<feature type="domain" description="Filamentous haemagglutinin FhaB/tRNA nuclease CdiA-like TPS" evidence="6">
    <location>
        <begin position="29"/>
        <end position="141"/>
    </location>
</feature>
<protein>
    <submittedName>
        <fullName evidence="7">Filamentous hemagglutinin family N-terminal domain-containing protein</fullName>
    </submittedName>
</protein>
<dbReference type="Proteomes" id="UP000182379">
    <property type="component" value="Unassembled WGS sequence"/>
</dbReference>
<evidence type="ECO:0000256" key="2">
    <source>
        <dbReference type="ARBA" id="ARBA00022525"/>
    </source>
</evidence>
<dbReference type="RefSeq" id="WP_074704752.1">
    <property type="nucleotide sequence ID" value="NZ_FNOP01000003.1"/>
</dbReference>
<feature type="signal peptide" evidence="5">
    <location>
        <begin position="1"/>
        <end position="33"/>
    </location>
</feature>